<dbReference type="EMBL" id="JANEYF010004975">
    <property type="protein sequence ID" value="KAJ8929532.1"/>
    <property type="molecule type" value="Genomic_DNA"/>
</dbReference>
<evidence type="ECO:0000259" key="5">
    <source>
        <dbReference type="PROSITE" id="PS51115"/>
    </source>
</evidence>
<dbReference type="Proteomes" id="UP001162156">
    <property type="component" value="Unassembled WGS sequence"/>
</dbReference>
<protein>
    <recommendedName>
        <fullName evidence="5">Laminin IV type A domain-containing protein</fullName>
    </recommendedName>
</protein>
<evidence type="ECO:0000256" key="4">
    <source>
        <dbReference type="ARBA" id="ARBA00023180"/>
    </source>
</evidence>
<organism evidence="6 7">
    <name type="scientific">Rhamnusium bicolor</name>
    <dbReference type="NCBI Taxonomy" id="1586634"/>
    <lineage>
        <taxon>Eukaryota</taxon>
        <taxon>Metazoa</taxon>
        <taxon>Ecdysozoa</taxon>
        <taxon>Arthropoda</taxon>
        <taxon>Hexapoda</taxon>
        <taxon>Insecta</taxon>
        <taxon>Pterygota</taxon>
        <taxon>Neoptera</taxon>
        <taxon>Endopterygota</taxon>
        <taxon>Coleoptera</taxon>
        <taxon>Polyphaga</taxon>
        <taxon>Cucujiformia</taxon>
        <taxon>Chrysomeloidea</taxon>
        <taxon>Cerambycidae</taxon>
        <taxon>Lepturinae</taxon>
        <taxon>Rhagiini</taxon>
        <taxon>Rhamnusium</taxon>
    </lineage>
</organism>
<dbReference type="InterPro" id="IPR000034">
    <property type="entry name" value="Laminin_IV"/>
</dbReference>
<name>A0AAV8WTM7_9CUCU</name>
<dbReference type="PROSITE" id="PS51115">
    <property type="entry name" value="LAMININ_IVA"/>
    <property type="match status" value="1"/>
</dbReference>
<dbReference type="Pfam" id="PF00052">
    <property type="entry name" value="Laminin_B"/>
    <property type="match status" value="1"/>
</dbReference>
<evidence type="ECO:0000313" key="7">
    <source>
        <dbReference type="Proteomes" id="UP001162156"/>
    </source>
</evidence>
<keyword evidence="2" id="KW-0677">Repeat</keyword>
<gene>
    <name evidence="6" type="ORF">NQ314_017790</name>
</gene>
<sequence>MSIFEDNVVDNDYWKLPDKFMGDLTTSYGGYLSVDVTGGYFRVTLEGIGVKLKSSSHNELQFIETNWNISSRNPRFPNNCQINLTRACFMVVLQNVTSFLVEANDR</sequence>
<accession>A0AAV8WTM7</accession>
<evidence type="ECO:0000256" key="3">
    <source>
        <dbReference type="ARBA" id="ARBA00023157"/>
    </source>
</evidence>
<evidence type="ECO:0000256" key="2">
    <source>
        <dbReference type="ARBA" id="ARBA00022737"/>
    </source>
</evidence>
<feature type="domain" description="Laminin IV type A" evidence="5">
    <location>
        <begin position="1"/>
        <end position="106"/>
    </location>
</feature>
<comment type="caution">
    <text evidence="6">The sequence shown here is derived from an EMBL/GenBank/DDBJ whole genome shotgun (WGS) entry which is preliminary data.</text>
</comment>
<keyword evidence="4" id="KW-0325">Glycoprotein</keyword>
<proteinExistence type="predicted"/>
<evidence type="ECO:0000313" key="6">
    <source>
        <dbReference type="EMBL" id="KAJ8929532.1"/>
    </source>
</evidence>
<evidence type="ECO:0000256" key="1">
    <source>
        <dbReference type="ARBA" id="ARBA00022729"/>
    </source>
</evidence>
<reference evidence="6" key="1">
    <citation type="journal article" date="2023" name="Insect Mol. Biol.">
        <title>Genome sequencing provides insights into the evolution of gene families encoding plant cell wall-degrading enzymes in longhorned beetles.</title>
        <authorList>
            <person name="Shin N.R."/>
            <person name="Okamura Y."/>
            <person name="Kirsch R."/>
            <person name="Pauchet Y."/>
        </authorList>
    </citation>
    <scope>NUCLEOTIDE SEQUENCE</scope>
    <source>
        <strain evidence="6">RBIC_L_NR</strain>
    </source>
</reference>
<dbReference type="AlphaFoldDB" id="A0AAV8WTM7"/>
<keyword evidence="7" id="KW-1185">Reference proteome</keyword>
<keyword evidence="3" id="KW-1015">Disulfide bond</keyword>
<keyword evidence="1" id="KW-0732">Signal</keyword>